<dbReference type="Proteomes" id="UP000054383">
    <property type="component" value="Unassembled WGS sequence"/>
</dbReference>
<sequence length="149" mass="16588">MEEANNISGSDRPKESKITLKVVFGTSRPGREGAIEVGVHDLNNCTTMLDVFQKHGYNEIDCARIYGGGSTEECIGQLNWQQRGHVMGTKLIPLQKGPFSYSHTKEGVKSGLLQSLKALQTDQVDLWSLHLPDHNTPYEETLEAVNELY</sequence>
<name>A0A0U1M264_TALIS</name>
<dbReference type="InterPro" id="IPR036812">
    <property type="entry name" value="NAD(P)_OxRdtase_dom_sf"/>
</dbReference>
<keyword evidence="1" id="KW-0560">Oxidoreductase</keyword>
<accession>A0A0U1M264</accession>
<evidence type="ECO:0000259" key="3">
    <source>
        <dbReference type="Pfam" id="PF00248"/>
    </source>
</evidence>
<comment type="similarity">
    <text evidence="2">Belongs to the aldo/keto reductase family. Aldo/keto reductase 2 subfamily.</text>
</comment>
<organism evidence="4 5">
    <name type="scientific">Talaromyces islandicus</name>
    <name type="common">Penicillium islandicum</name>
    <dbReference type="NCBI Taxonomy" id="28573"/>
    <lineage>
        <taxon>Eukaryota</taxon>
        <taxon>Fungi</taxon>
        <taxon>Dikarya</taxon>
        <taxon>Ascomycota</taxon>
        <taxon>Pezizomycotina</taxon>
        <taxon>Eurotiomycetes</taxon>
        <taxon>Eurotiomycetidae</taxon>
        <taxon>Eurotiales</taxon>
        <taxon>Trichocomaceae</taxon>
        <taxon>Talaromyces</taxon>
        <taxon>Talaromyces sect. Islandici</taxon>
    </lineage>
</organism>
<dbReference type="InterPro" id="IPR023210">
    <property type="entry name" value="NADP_OxRdtase_dom"/>
</dbReference>
<evidence type="ECO:0000313" key="5">
    <source>
        <dbReference type="Proteomes" id="UP000054383"/>
    </source>
</evidence>
<dbReference type="EMBL" id="CVMT01000005">
    <property type="protein sequence ID" value="CRG89061.1"/>
    <property type="molecule type" value="Genomic_DNA"/>
</dbReference>
<gene>
    <name evidence="4" type="ORF">PISL3812_06096</name>
</gene>
<dbReference type="PANTHER" id="PTHR43364:SF4">
    <property type="entry name" value="NAD(P)-LINKED OXIDOREDUCTASE SUPERFAMILY PROTEIN"/>
    <property type="match status" value="1"/>
</dbReference>
<dbReference type="SUPFAM" id="SSF51430">
    <property type="entry name" value="NAD(P)-linked oxidoreductase"/>
    <property type="match status" value="1"/>
</dbReference>
<dbReference type="STRING" id="28573.A0A0U1M264"/>
<evidence type="ECO:0000256" key="1">
    <source>
        <dbReference type="ARBA" id="ARBA00023002"/>
    </source>
</evidence>
<dbReference type="InterPro" id="IPR050523">
    <property type="entry name" value="AKR_Detox_Biosynth"/>
</dbReference>
<evidence type="ECO:0000256" key="2">
    <source>
        <dbReference type="ARBA" id="ARBA00038157"/>
    </source>
</evidence>
<keyword evidence="5" id="KW-1185">Reference proteome</keyword>
<dbReference type="AlphaFoldDB" id="A0A0U1M264"/>
<protein>
    <recommendedName>
        <fullName evidence="3">NADP-dependent oxidoreductase domain-containing protein</fullName>
    </recommendedName>
</protein>
<dbReference type="PANTHER" id="PTHR43364">
    <property type="entry name" value="NADH-SPECIFIC METHYLGLYOXAL REDUCTASE-RELATED"/>
    <property type="match status" value="1"/>
</dbReference>
<reference evidence="4 5" key="1">
    <citation type="submission" date="2015-04" db="EMBL/GenBank/DDBJ databases">
        <authorList>
            <person name="Syromyatnikov M.Y."/>
            <person name="Popov V.N."/>
        </authorList>
    </citation>
    <scope>NUCLEOTIDE SEQUENCE [LARGE SCALE GENOMIC DNA]</scope>
    <source>
        <strain evidence="4">WF-38-12</strain>
    </source>
</reference>
<dbReference type="OrthoDB" id="48988at2759"/>
<dbReference type="GO" id="GO:0016491">
    <property type="term" value="F:oxidoreductase activity"/>
    <property type="evidence" value="ECO:0007669"/>
    <property type="project" value="UniProtKB-KW"/>
</dbReference>
<dbReference type="OMA" id="GACHYLE"/>
<proteinExistence type="inferred from homology"/>
<feature type="domain" description="NADP-dependent oxidoreductase" evidence="3">
    <location>
        <begin position="22"/>
        <end position="148"/>
    </location>
</feature>
<dbReference type="Pfam" id="PF00248">
    <property type="entry name" value="Aldo_ket_red"/>
    <property type="match status" value="1"/>
</dbReference>
<dbReference type="Gene3D" id="3.20.20.100">
    <property type="entry name" value="NADP-dependent oxidoreductase domain"/>
    <property type="match status" value="1"/>
</dbReference>
<evidence type="ECO:0000313" key="4">
    <source>
        <dbReference type="EMBL" id="CRG89061.1"/>
    </source>
</evidence>